<evidence type="ECO:0000313" key="5">
    <source>
        <dbReference type="EMBL" id="MET3749175.1"/>
    </source>
</evidence>
<dbReference type="PROSITE" id="PS50970">
    <property type="entry name" value="HCY"/>
    <property type="match status" value="1"/>
</dbReference>
<feature type="binding site" evidence="3">
    <location>
        <position position="273"/>
    </location>
    <ligand>
        <name>Zn(2+)</name>
        <dbReference type="ChEBI" id="CHEBI:29105"/>
    </ligand>
</feature>
<evidence type="ECO:0000313" key="6">
    <source>
        <dbReference type="Proteomes" id="UP001549106"/>
    </source>
</evidence>
<dbReference type="EMBL" id="JBEPMJ010000002">
    <property type="protein sequence ID" value="MET3749175.1"/>
    <property type="molecule type" value="Genomic_DNA"/>
</dbReference>
<keyword evidence="6" id="KW-1185">Reference proteome</keyword>
<dbReference type="RefSeq" id="WP_147598181.1">
    <property type="nucleotide sequence ID" value="NZ_JANJZT010000002.1"/>
</dbReference>
<evidence type="ECO:0000256" key="1">
    <source>
        <dbReference type="ARBA" id="ARBA00022603"/>
    </source>
</evidence>
<name>A0ABV2LYA7_9FIRM</name>
<dbReference type="Pfam" id="PF02574">
    <property type="entry name" value="S-methyl_trans"/>
    <property type="match status" value="1"/>
</dbReference>
<organism evidence="5 6">
    <name type="scientific">Blautia caecimuris</name>
    <dbReference type="NCBI Taxonomy" id="1796615"/>
    <lineage>
        <taxon>Bacteria</taxon>
        <taxon>Bacillati</taxon>
        <taxon>Bacillota</taxon>
        <taxon>Clostridia</taxon>
        <taxon>Lachnospirales</taxon>
        <taxon>Lachnospiraceae</taxon>
        <taxon>Blautia</taxon>
    </lineage>
</organism>
<proteinExistence type="predicted"/>
<feature type="domain" description="Hcy-binding" evidence="4">
    <location>
        <begin position="2"/>
        <end position="288"/>
    </location>
</feature>
<dbReference type="EC" id="2.1.1.13" evidence="5"/>
<dbReference type="GO" id="GO:0008705">
    <property type="term" value="F:methionine synthase activity"/>
    <property type="evidence" value="ECO:0007669"/>
    <property type="project" value="UniProtKB-EC"/>
</dbReference>
<comment type="caution">
    <text evidence="5">The sequence shown here is derived from an EMBL/GenBank/DDBJ whole genome shotgun (WGS) entry which is preliminary data.</text>
</comment>
<keyword evidence="3" id="KW-0862">Zinc</keyword>
<comment type="cofactor">
    <cofactor evidence="3">
        <name>Zn(2+)</name>
        <dbReference type="ChEBI" id="CHEBI:29105"/>
    </cofactor>
</comment>
<sequence>MTKQEFQKLTENLLFLDGATGSNLMAQGMPRGICTERWVIEHRDVIQKLQKSYIEAGSRIIYAPTFGGNRLSLKQHGLENKIQEINSTLVSYSREIAGNKAFVAGDITTSGQFVTADGEYTYEDAFEMYKEQITILKNAGVDLIAAETMINIEETLAAVDAANSVCDLPVMCTVTVEADGSIFSGGNAVEAAVAFESAGAAAVGINCSVGPDQLVSVIRNIREAVSIPVIAKPNAGMPVIDDQGNAVYSMNPADFAKHMQVLVENGAGIIGGCCGTTPDFIREMKKLLG</sequence>
<dbReference type="Proteomes" id="UP001549106">
    <property type="component" value="Unassembled WGS sequence"/>
</dbReference>
<keyword evidence="2 3" id="KW-0808">Transferase</keyword>
<feature type="binding site" evidence="3">
    <location>
        <position position="207"/>
    </location>
    <ligand>
        <name>Zn(2+)</name>
        <dbReference type="ChEBI" id="CHEBI:29105"/>
    </ligand>
</feature>
<protein>
    <submittedName>
        <fullName evidence="5">5-methyltetrahydrofolate--homocysteine methyltransferase</fullName>
        <ecNumber evidence="5">2.1.1.13</ecNumber>
    </submittedName>
</protein>
<evidence type="ECO:0000256" key="2">
    <source>
        <dbReference type="ARBA" id="ARBA00022679"/>
    </source>
</evidence>
<dbReference type="PIRSF" id="PIRSF037505">
    <property type="entry name" value="Betaine_HMT"/>
    <property type="match status" value="1"/>
</dbReference>
<dbReference type="PANTHER" id="PTHR11103">
    <property type="entry name" value="SLR1189 PROTEIN"/>
    <property type="match status" value="1"/>
</dbReference>
<keyword evidence="1 3" id="KW-0489">Methyltransferase</keyword>
<dbReference type="PANTHER" id="PTHR11103:SF18">
    <property type="entry name" value="SLR1189 PROTEIN"/>
    <property type="match status" value="1"/>
</dbReference>
<feature type="binding site" evidence="3">
    <location>
        <position position="274"/>
    </location>
    <ligand>
        <name>Zn(2+)</name>
        <dbReference type="ChEBI" id="CHEBI:29105"/>
    </ligand>
</feature>
<dbReference type="InterPro" id="IPR003726">
    <property type="entry name" value="HCY_dom"/>
</dbReference>
<reference evidence="5 6" key="1">
    <citation type="submission" date="2024-06" db="EMBL/GenBank/DDBJ databases">
        <title>Genomic Encyclopedia of Type Strains, Phase IV (KMG-IV): sequencing the most valuable type-strain genomes for metagenomic binning, comparative biology and taxonomic classification.</title>
        <authorList>
            <person name="Goeker M."/>
        </authorList>
    </citation>
    <scope>NUCLEOTIDE SEQUENCE [LARGE SCALE GENOMIC DNA]</scope>
    <source>
        <strain evidence="5 6">DSM 29492</strain>
    </source>
</reference>
<dbReference type="GO" id="GO:0032259">
    <property type="term" value="P:methylation"/>
    <property type="evidence" value="ECO:0007669"/>
    <property type="project" value="UniProtKB-KW"/>
</dbReference>
<dbReference type="Gene3D" id="3.20.20.330">
    <property type="entry name" value="Homocysteine-binding-like domain"/>
    <property type="match status" value="1"/>
</dbReference>
<dbReference type="InterPro" id="IPR017226">
    <property type="entry name" value="BHMT-like"/>
</dbReference>
<gene>
    <name evidence="5" type="ORF">ABID24_000398</name>
</gene>
<evidence type="ECO:0000259" key="4">
    <source>
        <dbReference type="PROSITE" id="PS50970"/>
    </source>
</evidence>
<dbReference type="InterPro" id="IPR036589">
    <property type="entry name" value="HCY_dom_sf"/>
</dbReference>
<evidence type="ECO:0000256" key="3">
    <source>
        <dbReference type="PROSITE-ProRule" id="PRU00333"/>
    </source>
</evidence>
<accession>A0ABV2LYA7</accession>
<dbReference type="SUPFAM" id="SSF82282">
    <property type="entry name" value="Homocysteine S-methyltransferase"/>
    <property type="match status" value="1"/>
</dbReference>
<keyword evidence="3" id="KW-0479">Metal-binding</keyword>